<dbReference type="SUPFAM" id="SSF117892">
    <property type="entry name" value="Band 7/SPFH domain"/>
    <property type="match status" value="1"/>
</dbReference>
<reference evidence="4" key="1">
    <citation type="journal article" date="2019" name="Int. J. Syst. Evol. Microbiol.">
        <title>The Global Catalogue of Microorganisms (GCM) 10K type strain sequencing project: providing services to taxonomists for standard genome sequencing and annotation.</title>
        <authorList>
            <consortium name="The Broad Institute Genomics Platform"/>
            <consortium name="The Broad Institute Genome Sequencing Center for Infectious Disease"/>
            <person name="Wu L."/>
            <person name="Ma J."/>
        </authorList>
    </citation>
    <scope>NUCLEOTIDE SEQUENCE [LARGE SCALE GENOMIC DNA]</scope>
    <source>
        <strain evidence="4">CGMCC 4.1469</strain>
    </source>
</reference>
<dbReference type="Proteomes" id="UP001596052">
    <property type="component" value="Unassembled WGS sequence"/>
</dbReference>
<protein>
    <submittedName>
        <fullName evidence="3">SPFH domain-containing protein</fullName>
    </submittedName>
</protein>
<dbReference type="InterPro" id="IPR050710">
    <property type="entry name" value="Band7/mec-2_domain"/>
</dbReference>
<evidence type="ECO:0000313" key="3">
    <source>
        <dbReference type="EMBL" id="MFC5457169.1"/>
    </source>
</evidence>
<dbReference type="Pfam" id="PF01145">
    <property type="entry name" value="Band_7"/>
    <property type="match status" value="1"/>
</dbReference>
<dbReference type="InterPro" id="IPR036013">
    <property type="entry name" value="Band_7/SPFH_dom_sf"/>
</dbReference>
<evidence type="ECO:0000313" key="4">
    <source>
        <dbReference type="Proteomes" id="UP001596052"/>
    </source>
</evidence>
<dbReference type="SMART" id="SM00244">
    <property type="entry name" value="PHB"/>
    <property type="match status" value="1"/>
</dbReference>
<dbReference type="InterPro" id="IPR001107">
    <property type="entry name" value="Band_7"/>
</dbReference>
<comment type="caution">
    <text evidence="3">The sequence shown here is derived from an EMBL/GenBank/DDBJ whole genome shotgun (WGS) entry which is preliminary data.</text>
</comment>
<evidence type="ECO:0000256" key="1">
    <source>
        <dbReference type="ARBA" id="ARBA00004167"/>
    </source>
</evidence>
<dbReference type="Gene3D" id="3.30.479.30">
    <property type="entry name" value="Band 7 domain"/>
    <property type="match status" value="1"/>
</dbReference>
<dbReference type="RefSeq" id="WP_377170171.1">
    <property type="nucleotide sequence ID" value="NZ_JBHSMQ010000008.1"/>
</dbReference>
<feature type="domain" description="Band 7" evidence="2">
    <location>
        <begin position="22"/>
        <end position="244"/>
    </location>
</feature>
<organism evidence="3 4">
    <name type="scientific">Prosthecobacter fluviatilis</name>
    <dbReference type="NCBI Taxonomy" id="445931"/>
    <lineage>
        <taxon>Bacteria</taxon>
        <taxon>Pseudomonadati</taxon>
        <taxon>Verrucomicrobiota</taxon>
        <taxon>Verrucomicrobiia</taxon>
        <taxon>Verrucomicrobiales</taxon>
        <taxon>Verrucomicrobiaceae</taxon>
        <taxon>Prosthecobacter</taxon>
    </lineage>
</organism>
<keyword evidence="4" id="KW-1185">Reference proteome</keyword>
<comment type="subcellular location">
    <subcellularLocation>
        <location evidence="1">Membrane</location>
        <topology evidence="1">Single-pass membrane protein</topology>
    </subcellularLocation>
</comment>
<dbReference type="PANTHER" id="PTHR43327">
    <property type="entry name" value="STOMATIN-LIKE PROTEIN 2, MITOCHONDRIAL"/>
    <property type="match status" value="1"/>
</dbReference>
<proteinExistence type="predicted"/>
<evidence type="ECO:0000259" key="2">
    <source>
        <dbReference type="SMART" id="SM00244"/>
    </source>
</evidence>
<dbReference type="PANTHER" id="PTHR43327:SF47">
    <property type="entry name" value="BAND 7 PROTEIN"/>
    <property type="match status" value="1"/>
</dbReference>
<accession>A0ABW0KV23</accession>
<gene>
    <name evidence="3" type="ORF">ACFQDI_20035</name>
</gene>
<dbReference type="EMBL" id="JBHSMQ010000008">
    <property type="protein sequence ID" value="MFC5457169.1"/>
    <property type="molecule type" value="Genomic_DNA"/>
</dbReference>
<name>A0ABW0KV23_9BACT</name>
<sequence length="329" mass="36324">MSTAFGCFVGFLVWFLMRYLIAGFYTVNQNERAVKTSFGRAQRVHDLSTNDDAISDALTPEQKVRYDYPQVRVIPPGGPYFKWPWEKVYKVDIATSTVNMAWDPDDPSANSSGSILEAVTKDQLNVGLNGQLRFRVSERNLYAFIFGVKNAYAHVMGYFVSVLRERIATFEAPAGTAAADSGSGAASTIGISINDIRKNLRDLNEHMDRECQSSSARYGIQLDASLITGIDPPHEVESALAAINTAYNQVSSDISLAQASADQKIVQSQRAVEIETLKAQAEVEPLKRLASQLLDLKSRGTAALRSYVRNVRLALFDKAGQVFLETHKD</sequence>